<protein>
    <submittedName>
        <fullName evidence="2">Uncharacterized protein</fullName>
    </submittedName>
</protein>
<accession>A0A8W7PDV9</accession>
<dbReference type="EnsemblMetazoa" id="ACOM030235-RA">
    <property type="protein sequence ID" value="ACOM030235-PA.1"/>
    <property type="gene ID" value="ACOM030235"/>
</dbReference>
<organism evidence="2">
    <name type="scientific">Anopheles coluzzii</name>
    <name type="common">African malaria mosquito</name>
    <dbReference type="NCBI Taxonomy" id="1518534"/>
    <lineage>
        <taxon>Eukaryota</taxon>
        <taxon>Metazoa</taxon>
        <taxon>Ecdysozoa</taxon>
        <taxon>Arthropoda</taxon>
        <taxon>Hexapoda</taxon>
        <taxon>Insecta</taxon>
        <taxon>Pterygota</taxon>
        <taxon>Neoptera</taxon>
        <taxon>Endopterygota</taxon>
        <taxon>Diptera</taxon>
        <taxon>Nematocera</taxon>
        <taxon>Culicoidea</taxon>
        <taxon>Culicidae</taxon>
        <taxon>Anophelinae</taxon>
        <taxon>Anopheles</taxon>
    </lineage>
</organism>
<dbReference type="Proteomes" id="UP000075882">
    <property type="component" value="Unassembled WGS sequence"/>
</dbReference>
<evidence type="ECO:0000256" key="1">
    <source>
        <dbReference type="SAM" id="MobiDB-lite"/>
    </source>
</evidence>
<name>A0A8W7PDV9_ANOCL</name>
<proteinExistence type="predicted"/>
<feature type="region of interest" description="Disordered" evidence="1">
    <location>
        <begin position="30"/>
        <end position="62"/>
    </location>
</feature>
<reference evidence="2" key="1">
    <citation type="submission" date="2022-08" db="UniProtKB">
        <authorList>
            <consortium name="EnsemblMetazoa"/>
        </authorList>
    </citation>
    <scope>IDENTIFICATION</scope>
</reference>
<dbReference type="AlphaFoldDB" id="A0A8W7PDV9"/>
<sequence>MAKPITFWVRGHYRSGTTSTAAKRQHKFRPKNCTTNVPGLAIPGKPPTSPALTGTDRKPPAHGGTVSVAICFPPAPKRYNLELPLDGINRSLLLLLVLQLLPSDRSPPSAHIGEGEGDLQLPLSQLPQCELLW</sequence>
<evidence type="ECO:0000313" key="2">
    <source>
        <dbReference type="EnsemblMetazoa" id="ACOM030235-PA.1"/>
    </source>
</evidence>